<feature type="transmembrane region" description="Helical" evidence="8">
    <location>
        <begin position="212"/>
        <end position="232"/>
    </location>
</feature>
<keyword evidence="10" id="KW-1185">Reference proteome</keyword>
<keyword evidence="4 8" id="KW-0812">Transmembrane</keyword>
<proteinExistence type="inferred from homology"/>
<evidence type="ECO:0000256" key="7">
    <source>
        <dbReference type="ARBA" id="ARBA00024033"/>
    </source>
</evidence>
<dbReference type="Proteomes" id="UP000541810">
    <property type="component" value="Unassembled WGS sequence"/>
</dbReference>
<dbReference type="EMBL" id="JACHGY010000001">
    <property type="protein sequence ID" value="MBB6428812.1"/>
    <property type="molecule type" value="Genomic_DNA"/>
</dbReference>
<protein>
    <recommendedName>
        <fullName evidence="11">DUF2029 domain-containing protein</fullName>
    </recommendedName>
</protein>
<keyword evidence="5 8" id="KW-1133">Transmembrane helix</keyword>
<evidence type="ECO:0000313" key="10">
    <source>
        <dbReference type="Proteomes" id="UP000541810"/>
    </source>
</evidence>
<dbReference type="GO" id="GO:0016758">
    <property type="term" value="F:hexosyltransferase activity"/>
    <property type="evidence" value="ECO:0007669"/>
    <property type="project" value="InterPro"/>
</dbReference>
<evidence type="ECO:0000256" key="1">
    <source>
        <dbReference type="ARBA" id="ARBA00004651"/>
    </source>
</evidence>
<comment type="subcellular location">
    <subcellularLocation>
        <location evidence="1">Cell membrane</location>
        <topology evidence="1">Multi-pass membrane protein</topology>
    </subcellularLocation>
</comment>
<dbReference type="RefSeq" id="WP_184676288.1">
    <property type="nucleotide sequence ID" value="NZ_JACHGY010000001.1"/>
</dbReference>
<dbReference type="GO" id="GO:0005886">
    <property type="term" value="C:plasma membrane"/>
    <property type="evidence" value="ECO:0007669"/>
    <property type="project" value="UniProtKB-SubCell"/>
</dbReference>
<keyword evidence="6 8" id="KW-0472">Membrane</keyword>
<dbReference type="Pfam" id="PF09594">
    <property type="entry name" value="GT87"/>
    <property type="match status" value="1"/>
</dbReference>
<evidence type="ECO:0000256" key="8">
    <source>
        <dbReference type="SAM" id="Phobius"/>
    </source>
</evidence>
<accession>A0A7X0H4B8</accession>
<evidence type="ECO:0000313" key="9">
    <source>
        <dbReference type="EMBL" id="MBB6428812.1"/>
    </source>
</evidence>
<feature type="transmembrane region" description="Helical" evidence="8">
    <location>
        <begin position="385"/>
        <end position="405"/>
    </location>
</feature>
<gene>
    <name evidence="9" type="ORF">HNQ40_000618</name>
</gene>
<evidence type="ECO:0008006" key="11">
    <source>
        <dbReference type="Google" id="ProtNLM"/>
    </source>
</evidence>
<keyword evidence="3" id="KW-0808">Transferase</keyword>
<evidence type="ECO:0000256" key="2">
    <source>
        <dbReference type="ARBA" id="ARBA00022475"/>
    </source>
</evidence>
<dbReference type="InterPro" id="IPR018584">
    <property type="entry name" value="GT87"/>
</dbReference>
<evidence type="ECO:0000256" key="5">
    <source>
        <dbReference type="ARBA" id="ARBA00022989"/>
    </source>
</evidence>
<keyword evidence="2" id="KW-1003">Cell membrane</keyword>
<sequence>MVLLGWMLGVMLPYVLSSPEHVDFPQLYMAGTIAAQGEWDALYATPLPDAQLNPAYPTASTPHADYLRLAQERGVPPESLRYIYPPPAALLFWPLGLMTYDSAILAFAVLSCLTVWLVGVQAGLIYRHFAGQPSRIELVLTALVCICPAMINGTRALNIAMVSSAFIGMAVLALLRRSDLHTPWSLALGGIFKATSGPLVIVAAALGRWRAIVGTISVTVAIVGLSLLVMGAGPFERFFQDIAPNLTTTTPEVSNQSLAAVLLRQGWIEPNGNALGWIRRLGIVLLLATAVATRHQTRRHPEQKAALLMAGLYLAMLTWMVFNPLFWSHYQMVLAPFWGWLAWELHREARAGRWVWVGLLGVSFASVWFPATIVLNQKFATPELITSHVLWATLVLAVFTGWRLFKPLPDTDNEQTPGNTPTDDAPAA</sequence>
<evidence type="ECO:0000256" key="6">
    <source>
        <dbReference type="ARBA" id="ARBA00023136"/>
    </source>
</evidence>
<feature type="transmembrane region" description="Helical" evidence="8">
    <location>
        <begin position="354"/>
        <end position="373"/>
    </location>
</feature>
<feature type="transmembrane region" description="Helical" evidence="8">
    <location>
        <begin position="187"/>
        <end position="206"/>
    </location>
</feature>
<feature type="transmembrane region" description="Helical" evidence="8">
    <location>
        <begin position="103"/>
        <end position="124"/>
    </location>
</feature>
<name>A0A7X0H4B8_9BACT</name>
<comment type="similarity">
    <text evidence="7">Belongs to the glycosyltransferase 87 family.</text>
</comment>
<dbReference type="AlphaFoldDB" id="A0A7X0H4B8"/>
<organism evidence="9 10">
    <name type="scientific">Algisphaera agarilytica</name>
    <dbReference type="NCBI Taxonomy" id="1385975"/>
    <lineage>
        <taxon>Bacteria</taxon>
        <taxon>Pseudomonadati</taxon>
        <taxon>Planctomycetota</taxon>
        <taxon>Phycisphaerae</taxon>
        <taxon>Phycisphaerales</taxon>
        <taxon>Phycisphaeraceae</taxon>
        <taxon>Algisphaera</taxon>
    </lineage>
</organism>
<evidence type="ECO:0000256" key="3">
    <source>
        <dbReference type="ARBA" id="ARBA00022679"/>
    </source>
</evidence>
<evidence type="ECO:0000256" key="4">
    <source>
        <dbReference type="ARBA" id="ARBA00022692"/>
    </source>
</evidence>
<comment type="caution">
    <text evidence="9">The sequence shown here is derived from an EMBL/GenBank/DDBJ whole genome shotgun (WGS) entry which is preliminary data.</text>
</comment>
<reference evidence="9 10" key="1">
    <citation type="submission" date="2020-08" db="EMBL/GenBank/DDBJ databases">
        <title>Genomic Encyclopedia of Type Strains, Phase IV (KMG-IV): sequencing the most valuable type-strain genomes for metagenomic binning, comparative biology and taxonomic classification.</title>
        <authorList>
            <person name="Goeker M."/>
        </authorList>
    </citation>
    <scope>NUCLEOTIDE SEQUENCE [LARGE SCALE GENOMIC DNA]</scope>
    <source>
        <strain evidence="9 10">DSM 103725</strain>
    </source>
</reference>
<feature type="transmembrane region" description="Helical" evidence="8">
    <location>
        <begin position="305"/>
        <end position="322"/>
    </location>
</feature>
<feature type="transmembrane region" description="Helical" evidence="8">
    <location>
        <begin position="157"/>
        <end position="175"/>
    </location>
</feature>